<evidence type="ECO:0000313" key="15">
    <source>
        <dbReference type="Proteomes" id="UP001595377"/>
    </source>
</evidence>
<feature type="domain" description="ABC transporter" evidence="13">
    <location>
        <begin position="279"/>
        <end position="504"/>
    </location>
</feature>
<dbReference type="SMART" id="SM00382">
    <property type="entry name" value="AAA"/>
    <property type="match status" value="2"/>
</dbReference>
<keyword evidence="15" id="KW-1185">Reference proteome</keyword>
<keyword evidence="11 12" id="KW-0472">Membrane</keyword>
<proteinExistence type="inferred from homology"/>
<evidence type="ECO:0000256" key="5">
    <source>
        <dbReference type="ARBA" id="ARBA00022597"/>
    </source>
</evidence>
<dbReference type="InterPro" id="IPR003593">
    <property type="entry name" value="AAA+_ATPase"/>
</dbReference>
<dbReference type="PROSITE" id="PS50893">
    <property type="entry name" value="ABC_TRANSPORTER_2"/>
    <property type="match status" value="2"/>
</dbReference>
<dbReference type="PROSITE" id="PS00211">
    <property type="entry name" value="ABC_TRANSPORTER_1"/>
    <property type="match status" value="1"/>
</dbReference>
<name>A0ABV7DBY9_9HYPH</name>
<keyword evidence="5" id="KW-0762">Sugar transport</keyword>
<dbReference type="GO" id="GO:0005524">
    <property type="term" value="F:ATP binding"/>
    <property type="evidence" value="ECO:0007669"/>
    <property type="project" value="UniProtKB-KW"/>
</dbReference>
<evidence type="ECO:0000256" key="9">
    <source>
        <dbReference type="ARBA" id="ARBA00022840"/>
    </source>
</evidence>
<evidence type="ECO:0000256" key="12">
    <source>
        <dbReference type="SAM" id="Phobius"/>
    </source>
</evidence>
<dbReference type="PANTHER" id="PTHR43790:SF9">
    <property type="entry name" value="GALACTOFURANOSE TRANSPORTER ATP-BINDING PROTEIN YTFR"/>
    <property type="match status" value="1"/>
</dbReference>
<evidence type="ECO:0000256" key="3">
    <source>
        <dbReference type="ARBA" id="ARBA00022448"/>
    </source>
</evidence>
<keyword evidence="8" id="KW-0547">Nucleotide-binding</keyword>
<feature type="transmembrane region" description="Helical" evidence="12">
    <location>
        <begin position="802"/>
        <end position="820"/>
    </location>
</feature>
<evidence type="ECO:0000256" key="7">
    <source>
        <dbReference type="ARBA" id="ARBA00022737"/>
    </source>
</evidence>
<dbReference type="CDD" id="cd06579">
    <property type="entry name" value="TM_PBP1_transp_AraH_like"/>
    <property type="match status" value="1"/>
</dbReference>
<evidence type="ECO:0000256" key="1">
    <source>
        <dbReference type="ARBA" id="ARBA00004651"/>
    </source>
</evidence>
<reference evidence="15" key="1">
    <citation type="journal article" date="2019" name="Int. J. Syst. Evol. Microbiol.">
        <title>The Global Catalogue of Microorganisms (GCM) 10K type strain sequencing project: providing services to taxonomists for standard genome sequencing and annotation.</title>
        <authorList>
            <consortium name="The Broad Institute Genomics Platform"/>
            <consortium name="The Broad Institute Genome Sequencing Center for Infectious Disease"/>
            <person name="Wu L."/>
            <person name="Ma J."/>
        </authorList>
    </citation>
    <scope>NUCLEOTIDE SEQUENCE [LARGE SCALE GENOMIC DNA]</scope>
    <source>
        <strain evidence="15">KCTC 52677</strain>
    </source>
</reference>
<keyword evidence="4" id="KW-1003">Cell membrane</keyword>
<dbReference type="InterPro" id="IPR027417">
    <property type="entry name" value="P-loop_NTPase"/>
</dbReference>
<evidence type="ECO:0000256" key="6">
    <source>
        <dbReference type="ARBA" id="ARBA00022692"/>
    </source>
</evidence>
<dbReference type="InterPro" id="IPR017871">
    <property type="entry name" value="ABC_transporter-like_CS"/>
</dbReference>
<evidence type="ECO:0000256" key="10">
    <source>
        <dbReference type="ARBA" id="ARBA00022989"/>
    </source>
</evidence>
<keyword evidence="6 12" id="KW-0812">Transmembrane</keyword>
<dbReference type="Gene3D" id="3.40.50.300">
    <property type="entry name" value="P-loop containing nucleotide triphosphate hydrolases"/>
    <property type="match status" value="2"/>
</dbReference>
<evidence type="ECO:0000256" key="11">
    <source>
        <dbReference type="ARBA" id="ARBA00023136"/>
    </source>
</evidence>
<evidence type="ECO:0000313" key="14">
    <source>
        <dbReference type="EMBL" id="MFC3072004.1"/>
    </source>
</evidence>
<keyword evidence="3" id="KW-0813">Transport</keyword>
<dbReference type="Proteomes" id="UP001595377">
    <property type="component" value="Unassembled WGS sequence"/>
</dbReference>
<keyword evidence="10 12" id="KW-1133">Transmembrane helix</keyword>
<comment type="caution">
    <text evidence="14">The sequence shown here is derived from an EMBL/GenBank/DDBJ whole genome shotgun (WGS) entry which is preliminary data.</text>
</comment>
<dbReference type="CDD" id="cd03216">
    <property type="entry name" value="ABC_Carb_Monos_I"/>
    <property type="match status" value="1"/>
</dbReference>
<dbReference type="InterPro" id="IPR050107">
    <property type="entry name" value="ABC_carbohydrate_import_ATPase"/>
</dbReference>
<dbReference type="SUPFAM" id="SSF52540">
    <property type="entry name" value="P-loop containing nucleoside triphosphate hydrolases"/>
    <property type="match status" value="2"/>
</dbReference>
<dbReference type="InterPro" id="IPR001851">
    <property type="entry name" value="ABC_transp_permease"/>
</dbReference>
<dbReference type="InterPro" id="IPR003439">
    <property type="entry name" value="ABC_transporter-like_ATP-bd"/>
</dbReference>
<feature type="domain" description="ABC transporter" evidence="13">
    <location>
        <begin position="24"/>
        <end position="265"/>
    </location>
</feature>
<protein>
    <submittedName>
        <fullName evidence="14">ATP-binding cassette domain-containing protein</fullName>
    </submittedName>
</protein>
<accession>A0ABV7DBY9</accession>
<feature type="transmembrane region" description="Helical" evidence="12">
    <location>
        <begin position="556"/>
        <end position="575"/>
    </location>
</feature>
<dbReference type="PANTHER" id="PTHR43790">
    <property type="entry name" value="CARBOHYDRATE TRANSPORT ATP-BINDING PROTEIN MG119-RELATED"/>
    <property type="match status" value="1"/>
</dbReference>
<dbReference type="Pfam" id="PF00005">
    <property type="entry name" value="ABC_tran"/>
    <property type="match status" value="2"/>
</dbReference>
<comment type="subcellular location">
    <subcellularLocation>
        <location evidence="1">Cell membrane</location>
        <topology evidence="1">Multi-pass membrane protein</topology>
    </subcellularLocation>
</comment>
<dbReference type="RefSeq" id="WP_257315888.1">
    <property type="nucleotide sequence ID" value="NZ_JANFDG010000015.1"/>
</dbReference>
<feature type="transmembrane region" description="Helical" evidence="12">
    <location>
        <begin position="720"/>
        <end position="739"/>
    </location>
</feature>
<keyword evidence="9 14" id="KW-0067">ATP-binding</keyword>
<comment type="similarity">
    <text evidence="2">Belongs to the ABC transporter superfamily.</text>
</comment>
<gene>
    <name evidence="14" type="ORF">ACFOHH_02680</name>
</gene>
<feature type="transmembrane region" description="Helical" evidence="12">
    <location>
        <begin position="524"/>
        <end position="544"/>
    </location>
</feature>
<evidence type="ECO:0000256" key="8">
    <source>
        <dbReference type="ARBA" id="ARBA00022741"/>
    </source>
</evidence>
<evidence type="ECO:0000256" key="4">
    <source>
        <dbReference type="ARBA" id="ARBA00022475"/>
    </source>
</evidence>
<dbReference type="Pfam" id="PF02653">
    <property type="entry name" value="BPD_transp_2"/>
    <property type="match status" value="1"/>
</dbReference>
<feature type="transmembrane region" description="Helical" evidence="12">
    <location>
        <begin position="776"/>
        <end position="796"/>
    </location>
</feature>
<feature type="transmembrane region" description="Helical" evidence="12">
    <location>
        <begin position="751"/>
        <end position="769"/>
    </location>
</feature>
<keyword evidence="7" id="KW-0677">Repeat</keyword>
<feature type="transmembrane region" description="Helical" evidence="12">
    <location>
        <begin position="631"/>
        <end position="649"/>
    </location>
</feature>
<evidence type="ECO:0000259" key="13">
    <source>
        <dbReference type="PROSITE" id="PS50893"/>
    </source>
</evidence>
<organism evidence="14 15">
    <name type="scientific">Shinella pollutisoli</name>
    <dbReference type="NCBI Taxonomy" id="2250594"/>
    <lineage>
        <taxon>Bacteria</taxon>
        <taxon>Pseudomonadati</taxon>
        <taxon>Pseudomonadota</taxon>
        <taxon>Alphaproteobacteria</taxon>
        <taxon>Hyphomicrobiales</taxon>
        <taxon>Rhizobiaceae</taxon>
        <taxon>Shinella</taxon>
    </lineage>
</organism>
<evidence type="ECO:0000256" key="2">
    <source>
        <dbReference type="ARBA" id="ARBA00005417"/>
    </source>
</evidence>
<feature type="transmembrane region" description="Helical" evidence="12">
    <location>
        <begin position="669"/>
        <end position="689"/>
    </location>
</feature>
<sequence length="826" mass="86343">MQANTALPQDTDGFRPDGEKPAFLSLRGIGKTYGSTRANDDLSLDIAPGEIVGLIGANGAGKSTLMRIVCGVTRPDEGSLHWDGAALDPDAFSARTAQRQGIRIVWQELSLCANLSVADNFYVERPELAGRGPLWRGAYHTLARESIEAIFPGARISTRALVADLSLSERQMVEIARVASDPALRLLILDEPTSSLGSERSAQLRAYVRRRAAEGLATIFISHKLAEVLDVSDRIVAMRNGRIVWQERAAKASVPDMVEAMGGPGAGDRPERQARTGTAAEGEILATLDGKRTAAGIDPPRLRRGEIVGLAGLEGNGQRAVLRALFSRPEASGLKPGCRVRYISGDRPNEGVFPLWTVLQNISIGRIAARGPFAPVRDSAERPHAASLAGRLRLDESRFGSKILELSGGNQQKALVARALADDFDVLLLDDPTRGVDIAAKRDFYRLVEDVAQSGRLVIWYSTEDLEFLECDRVLVFSKGRIIRELGGAEIDEDAIVASSFAEQTAAGGAADAGPPPARRIGPAIMKAIPFASLVAVFLAMSIQNPLVASSFGLELLLAPAVPLVLIALAQMFVVGGSEIDLGVGAFTGLVNVISATLLVASPLLGAAALVAGLAGYALIGVLIQARAIPAIVVTLGASFIWIGTGQTLQASPGGSSPEWLAALFSWSIPGLPTPLVLILLAGIAAILIDGSATGTILRGFGANAAALARAGWSPVRYAVCRYLVACVFAMAAGLYVTATNNASDINASSSFTLLSIAAVVMGGCQLLGGMIAPAGVVAGAVTLSLIGALLAALGVSTDFNAAVQGGLLILILGFQAFLIRRKNDA</sequence>
<dbReference type="EMBL" id="JBHRSP010000003">
    <property type="protein sequence ID" value="MFC3072004.1"/>
    <property type="molecule type" value="Genomic_DNA"/>
</dbReference>